<dbReference type="Gramene" id="PNT69678">
    <property type="protein sequence ID" value="PNT69678"/>
    <property type="gene ID" value="BRADI_3g59868v3"/>
</dbReference>
<accession>A0A2K2D5Y0</accession>
<evidence type="ECO:0000313" key="3">
    <source>
        <dbReference type="EnsemblPlants" id="PNT69678"/>
    </source>
</evidence>
<proteinExistence type="predicted"/>
<dbReference type="AlphaFoldDB" id="A0A2K2D5Y0"/>
<dbReference type="EnsemblPlants" id="PNT69678">
    <property type="protein sequence ID" value="PNT69678"/>
    <property type="gene ID" value="BRADI_3g59868v3"/>
</dbReference>
<reference evidence="2 3" key="1">
    <citation type="journal article" date="2010" name="Nature">
        <title>Genome sequencing and analysis of the model grass Brachypodium distachyon.</title>
        <authorList>
            <consortium name="International Brachypodium Initiative"/>
        </authorList>
    </citation>
    <scope>NUCLEOTIDE SEQUENCE [LARGE SCALE GENOMIC DNA]</scope>
    <source>
        <strain evidence="2 3">Bd21</strain>
    </source>
</reference>
<feature type="region of interest" description="Disordered" evidence="1">
    <location>
        <begin position="44"/>
        <end position="68"/>
    </location>
</feature>
<evidence type="ECO:0000313" key="2">
    <source>
        <dbReference type="EMBL" id="PNT69678.1"/>
    </source>
</evidence>
<gene>
    <name evidence="2" type="ORF">BRADI_3g59868v3</name>
</gene>
<dbReference type="InParanoid" id="A0A2K2D5Y0"/>
<protein>
    <submittedName>
        <fullName evidence="2 3">Uncharacterized protein</fullName>
    </submittedName>
</protein>
<name>A0A2K2D5Y0_BRADI</name>
<organism evidence="2">
    <name type="scientific">Brachypodium distachyon</name>
    <name type="common">Purple false brome</name>
    <name type="synonym">Trachynia distachya</name>
    <dbReference type="NCBI Taxonomy" id="15368"/>
    <lineage>
        <taxon>Eukaryota</taxon>
        <taxon>Viridiplantae</taxon>
        <taxon>Streptophyta</taxon>
        <taxon>Embryophyta</taxon>
        <taxon>Tracheophyta</taxon>
        <taxon>Spermatophyta</taxon>
        <taxon>Magnoliopsida</taxon>
        <taxon>Liliopsida</taxon>
        <taxon>Poales</taxon>
        <taxon>Poaceae</taxon>
        <taxon>BOP clade</taxon>
        <taxon>Pooideae</taxon>
        <taxon>Stipodae</taxon>
        <taxon>Brachypodieae</taxon>
        <taxon>Brachypodium</taxon>
    </lineage>
</organism>
<dbReference type="EMBL" id="CM000882">
    <property type="protein sequence ID" value="PNT69678.1"/>
    <property type="molecule type" value="Genomic_DNA"/>
</dbReference>
<dbReference type="Proteomes" id="UP000008810">
    <property type="component" value="Chromosome 3"/>
</dbReference>
<sequence length="68" mass="6861">MRCGGGGPKPVPVPAHPRYVPKRGAVLKRAVRAVLRFFLSPMSHGPATASAAAGHAASDSDGAAEQGN</sequence>
<reference evidence="2" key="2">
    <citation type="submission" date="2017-06" db="EMBL/GenBank/DDBJ databases">
        <title>WGS assembly of Brachypodium distachyon.</title>
        <authorList>
            <consortium name="The International Brachypodium Initiative"/>
            <person name="Lucas S."/>
            <person name="Harmon-Smith M."/>
            <person name="Lail K."/>
            <person name="Tice H."/>
            <person name="Grimwood J."/>
            <person name="Bruce D."/>
            <person name="Barry K."/>
            <person name="Shu S."/>
            <person name="Lindquist E."/>
            <person name="Wang M."/>
            <person name="Pitluck S."/>
            <person name="Vogel J.P."/>
            <person name="Garvin D.F."/>
            <person name="Mockler T.C."/>
            <person name="Schmutz J."/>
            <person name="Rokhsar D."/>
            <person name="Bevan M.W."/>
        </authorList>
    </citation>
    <scope>NUCLEOTIDE SEQUENCE</scope>
    <source>
        <strain evidence="2">Bd21</strain>
    </source>
</reference>
<keyword evidence="4" id="KW-1185">Reference proteome</keyword>
<evidence type="ECO:0000313" key="4">
    <source>
        <dbReference type="Proteomes" id="UP000008810"/>
    </source>
</evidence>
<evidence type="ECO:0000256" key="1">
    <source>
        <dbReference type="SAM" id="MobiDB-lite"/>
    </source>
</evidence>
<reference evidence="3" key="3">
    <citation type="submission" date="2018-08" db="UniProtKB">
        <authorList>
            <consortium name="EnsemblPlants"/>
        </authorList>
    </citation>
    <scope>IDENTIFICATION</scope>
    <source>
        <strain evidence="3">cv. Bd21</strain>
    </source>
</reference>